<dbReference type="InterPro" id="IPR002826">
    <property type="entry name" value="MptE-like"/>
</dbReference>
<feature type="compositionally biased region" description="Pro residues" evidence="1">
    <location>
        <begin position="11"/>
        <end position="20"/>
    </location>
</feature>
<evidence type="ECO:0000259" key="2">
    <source>
        <dbReference type="Pfam" id="PF01973"/>
    </source>
</evidence>
<gene>
    <name evidence="3" type="ORF">IAA96_06515</name>
</gene>
<dbReference type="AlphaFoldDB" id="A0A9D9EMD3"/>
<organism evidence="3 4">
    <name type="scientific">Candidatus Avitreponema avistercoris</name>
    <dbReference type="NCBI Taxonomy" id="2840705"/>
    <lineage>
        <taxon>Bacteria</taxon>
        <taxon>Pseudomonadati</taxon>
        <taxon>Spirochaetota</taxon>
        <taxon>Spirochaetia</taxon>
        <taxon>Spirochaetales</taxon>
        <taxon>Candidatus Avitreponema</taxon>
    </lineage>
</organism>
<proteinExistence type="predicted"/>
<evidence type="ECO:0000256" key="1">
    <source>
        <dbReference type="SAM" id="MobiDB-lite"/>
    </source>
</evidence>
<evidence type="ECO:0000313" key="3">
    <source>
        <dbReference type="EMBL" id="MBO8450741.1"/>
    </source>
</evidence>
<evidence type="ECO:0000313" key="4">
    <source>
        <dbReference type="Proteomes" id="UP000823616"/>
    </source>
</evidence>
<sequence>MNLNSENDGAPPFPAGSPPPGLFTQNLRVLCERFPGLADMLSLHNGMQAGAEPAAIPSRYRLEYTRDGQPLISVDGFFLQSRYNPRREASRTLDDPAAGFSPEGCVFAGLGSGYFCLEYAARFPQAVIVILEPDVHVFLLCMQAQDLRPVFERKNTVLLVGMRARDCALTVEKLREAGACLPVFRPPALGKISADWFAEFAETVRRTQEKRNINHNTLKRFGGLWLRNMAKNLGEMQTRCGITPFAGVFAGFPVLLLAAGPSLDSVLPLLPALRETCVVVAVDTALRACLRAGVQPDFLVLVDPQYWNYRHIAGLSAGRTFFITESAAWPAVFRFPCRDIFLCASLFPMGRFLEGGGDRGTLGAGGSVATTAWDFARYLGGNPVYAAGLDLGYPDGKTHFHGALFEEKAHTESGRLRTAETAAAGILASGGAFRAEDTSGKTILTDRRLSLYSWWFETAAAAHPETQTRRLSDSGLRIPGISAADPEEAAALPPRRKDIDRILERIRTETAGGQDESAQRAFLAAEQNLLRGLEEVRTLAENASRLCTKALRSAESGRDGGGAQALSALDEAAAALDRHPVKDVLAMTFTESGETFAGNPEKNAAGSFFANAGRFYDKIAESAAVNLRALKKNAASLKNP</sequence>
<comment type="caution">
    <text evidence="3">The sequence shown here is derived from an EMBL/GenBank/DDBJ whole genome shotgun (WGS) entry which is preliminary data.</text>
</comment>
<reference evidence="3" key="2">
    <citation type="journal article" date="2021" name="PeerJ">
        <title>Extensive microbial diversity within the chicken gut microbiome revealed by metagenomics and culture.</title>
        <authorList>
            <person name="Gilroy R."/>
            <person name="Ravi A."/>
            <person name="Getino M."/>
            <person name="Pursley I."/>
            <person name="Horton D.L."/>
            <person name="Alikhan N.F."/>
            <person name="Baker D."/>
            <person name="Gharbi K."/>
            <person name="Hall N."/>
            <person name="Watson M."/>
            <person name="Adriaenssens E.M."/>
            <person name="Foster-Nyarko E."/>
            <person name="Jarju S."/>
            <person name="Secka A."/>
            <person name="Antonio M."/>
            <person name="Oren A."/>
            <person name="Chaudhuri R.R."/>
            <person name="La Ragione R."/>
            <person name="Hildebrand F."/>
            <person name="Pallen M.J."/>
        </authorList>
    </citation>
    <scope>NUCLEOTIDE SEQUENCE</scope>
    <source>
        <strain evidence="3">B3-4054</strain>
    </source>
</reference>
<feature type="domain" description="6-hydroxymethylpterin diphosphokinase MptE-like" evidence="2">
    <location>
        <begin position="228"/>
        <end position="395"/>
    </location>
</feature>
<dbReference type="PANTHER" id="PTHR41786:SF1">
    <property type="entry name" value="6-HYDROXYMETHYLPTERIN DIPHOSPHOKINASE MPTE-LIKE DOMAIN-CONTAINING PROTEIN"/>
    <property type="match status" value="1"/>
</dbReference>
<name>A0A9D9EMD3_9SPIR</name>
<dbReference type="Proteomes" id="UP000823616">
    <property type="component" value="Unassembled WGS sequence"/>
</dbReference>
<feature type="region of interest" description="Disordered" evidence="1">
    <location>
        <begin position="1"/>
        <end position="20"/>
    </location>
</feature>
<accession>A0A9D9EMD3</accession>
<dbReference type="EMBL" id="JADIMS010000120">
    <property type="protein sequence ID" value="MBO8450741.1"/>
    <property type="molecule type" value="Genomic_DNA"/>
</dbReference>
<dbReference type="PANTHER" id="PTHR41786">
    <property type="entry name" value="MOTILITY ACCESSORY FACTOR MAF"/>
    <property type="match status" value="1"/>
</dbReference>
<dbReference type="Pfam" id="PF01973">
    <property type="entry name" value="MptE-like"/>
    <property type="match status" value="1"/>
</dbReference>
<protein>
    <submittedName>
        <fullName evidence="3">DUF115 domain-containing protein</fullName>
    </submittedName>
</protein>
<reference evidence="3" key="1">
    <citation type="submission" date="2020-10" db="EMBL/GenBank/DDBJ databases">
        <authorList>
            <person name="Gilroy R."/>
        </authorList>
    </citation>
    <scope>NUCLEOTIDE SEQUENCE</scope>
    <source>
        <strain evidence="3">B3-4054</strain>
    </source>
</reference>